<dbReference type="InterPro" id="IPR036514">
    <property type="entry name" value="SGNH_hydro_sf"/>
</dbReference>
<dbReference type="PANTHER" id="PTHR22901">
    <property type="entry name" value="SIALATE O-ACETYLESTERASE"/>
    <property type="match status" value="1"/>
</dbReference>
<evidence type="ECO:0000259" key="3">
    <source>
        <dbReference type="Pfam" id="PF03629"/>
    </source>
</evidence>
<keyword evidence="2" id="KW-0732">Signal</keyword>
<dbReference type="InterPro" id="IPR013783">
    <property type="entry name" value="Ig-like_fold"/>
</dbReference>
<evidence type="ECO:0000313" key="5">
    <source>
        <dbReference type="Proteomes" id="UP000649232"/>
    </source>
</evidence>
<evidence type="ECO:0000313" key="4">
    <source>
        <dbReference type="EMBL" id="MBJ2138180.1"/>
    </source>
</evidence>
<dbReference type="GO" id="GO:0016787">
    <property type="term" value="F:hydrolase activity"/>
    <property type="evidence" value="ECO:0007669"/>
    <property type="project" value="UniProtKB-KW"/>
</dbReference>
<comment type="caution">
    <text evidence="4">The sequence shown here is derived from an EMBL/GenBank/DDBJ whole genome shotgun (WGS) entry which is preliminary data.</text>
</comment>
<evidence type="ECO:0000256" key="1">
    <source>
        <dbReference type="ARBA" id="ARBA00022801"/>
    </source>
</evidence>
<feature type="domain" description="Sialate O-acetylesterase" evidence="3">
    <location>
        <begin position="414"/>
        <end position="520"/>
    </location>
</feature>
<gene>
    <name evidence="4" type="ORF">JEU11_17085</name>
</gene>
<dbReference type="SUPFAM" id="SSF49785">
    <property type="entry name" value="Galactose-binding domain-like"/>
    <property type="match status" value="1"/>
</dbReference>
<dbReference type="InterPro" id="IPR005181">
    <property type="entry name" value="SASA"/>
</dbReference>
<proteinExistence type="predicted"/>
<sequence>MPHVIFIGLLLFMGSSTEVQALTLSSLFSDHMVLQRDKPVRLWGEAPASQTVSVNALGKHYSTQANQNGDWEIILPAHNKAGPFNITIVADETKTIQDVYFGEVWIAGGQSNMEWKLKGDVIGKDDELATASRPLIRFFDVPYALAATKQTHLPKSHWQVASSKNAGYFSAVAWFFARKLQEQEKVAVGIIESNWGGTPAEAWLDLEVVSTLPGYEKQSAEVKAQHNWPDILALNKEKEAQKWQRINDLETALKQPALNKAYDDSPWQSIDLPNKNPLHHFVWLRREFTLTDIPDNPVTLSFGGIKQNAFIFINGQHLATEDWQATESTHLIPKALLQQGENLITLRVNSDWDNQVIVGKQAQVYLEVDGVKTDLSTAWRFNNKIEPPMPKVMNYSFTPSFIYNAMIYPLLPYTAQGVIWYQGESNVNKHQYYHALFSHLIKNWRTRAQSPAMPFLFVQISAYLPASELQPKSKWAYLRDAQRQTLSVPHTAMAVSIDVGSADDLHPKQKRQVGERLWRQAASRVYGRDLVESGPDFVDLQLGNGQAQGQVTITFANAQSLKTTDSAPVEGFIIAGADKVFRKANAQIQGSKILLSHPDIKAPKAVRYAWANNPIANLTNSENLPAVPFRTDDWLEGDVSAK</sequence>
<dbReference type="InterPro" id="IPR039329">
    <property type="entry name" value="SIAE"/>
</dbReference>
<dbReference type="EMBL" id="JAEILT010000029">
    <property type="protein sequence ID" value="MBJ2138180.1"/>
    <property type="molecule type" value="Genomic_DNA"/>
</dbReference>
<reference evidence="4 5" key="1">
    <citation type="submission" date="2020-12" db="EMBL/GenBank/DDBJ databases">
        <title>Draft genome sequences of nine environmental bacterial isolates colonizing plastic.</title>
        <authorList>
            <person name="Borre I."/>
            <person name="Sonnenschein E.C."/>
        </authorList>
    </citation>
    <scope>NUCLEOTIDE SEQUENCE [LARGE SCALE GENOMIC DNA]</scope>
    <source>
        <strain evidence="4 5">IB30</strain>
    </source>
</reference>
<keyword evidence="1 4" id="KW-0378">Hydrolase</keyword>
<dbReference type="SUPFAM" id="SSF52266">
    <property type="entry name" value="SGNH hydrolase"/>
    <property type="match status" value="1"/>
</dbReference>
<dbReference type="Gene3D" id="2.60.40.10">
    <property type="entry name" value="Immunoglobulins"/>
    <property type="match status" value="1"/>
</dbReference>
<evidence type="ECO:0000256" key="2">
    <source>
        <dbReference type="SAM" id="SignalP"/>
    </source>
</evidence>
<accession>A0ABS0WIB6</accession>
<organism evidence="4 5">
    <name type="scientific">Paraglaciecola chathamensis</name>
    <dbReference type="NCBI Taxonomy" id="368405"/>
    <lineage>
        <taxon>Bacteria</taxon>
        <taxon>Pseudomonadati</taxon>
        <taxon>Pseudomonadota</taxon>
        <taxon>Gammaproteobacteria</taxon>
        <taxon>Alteromonadales</taxon>
        <taxon>Alteromonadaceae</taxon>
        <taxon>Paraglaciecola</taxon>
    </lineage>
</organism>
<dbReference type="Proteomes" id="UP000649232">
    <property type="component" value="Unassembled WGS sequence"/>
</dbReference>
<feature type="signal peptide" evidence="2">
    <location>
        <begin position="1"/>
        <end position="21"/>
    </location>
</feature>
<dbReference type="InterPro" id="IPR008979">
    <property type="entry name" value="Galactose-bd-like_sf"/>
</dbReference>
<name>A0ABS0WIB6_9ALTE</name>
<dbReference type="Pfam" id="PF03629">
    <property type="entry name" value="SASA"/>
    <property type="match status" value="1"/>
</dbReference>
<feature type="chain" id="PRO_5045519541" evidence="2">
    <location>
        <begin position="22"/>
        <end position="642"/>
    </location>
</feature>
<dbReference type="Gene3D" id="3.40.50.1110">
    <property type="entry name" value="SGNH hydrolase"/>
    <property type="match status" value="2"/>
</dbReference>
<dbReference type="PANTHER" id="PTHR22901:SF0">
    <property type="entry name" value="SIALATE O-ACETYLESTERASE"/>
    <property type="match status" value="1"/>
</dbReference>
<protein>
    <submittedName>
        <fullName evidence="4">Glycoside hydrolase</fullName>
    </submittedName>
</protein>